<sequence length="464" mass="53778">MLQPPSPSAPNITDSLLYNINELQQLQRDQEQQQHHQHYLQLTLSPLVDSCNSNNNNHLVLYNNNNNQCYFNNSKLILYDTFVKVAQYRITSQEAAHAFETWKQRPETNKIYIPFYCFHSTYTVNFQGLVYYQNGGTEITMNGSGGISNIDPAKRQPQQQQQQLVVATPKGGNHVNKSLERGSIRRTIAKIFLCGSSMDDWKDYQDIRVFFDFNRVDQMTMSEFKEKCQFQHARESSRLSHDSVWANHISKIQVDEQSNAASYLCSQEQTATVENVSSDIEFDQTVATLFYVPFYHHSYVFDNKHYSFFIDGQSGQIFATRPEVGLGKLGDLVKGVKNYFGMYLWQEQIQRKRGSELNIEDNVDVYAKENYFIMWPRSANGLLSGNLQGWLTIRNRSNRPITFRGQKRRGYTKGNPITLQPRAEQSYSYKGHWCMEVIDGDYQNLEIIHLNTSENNRFPNIGFA</sequence>
<accession>D3B348</accession>
<name>D3B348_HETP5</name>
<dbReference type="OMA" id="SFKGHWC"/>
<keyword evidence="2" id="KW-1185">Reference proteome</keyword>
<evidence type="ECO:0000313" key="1">
    <source>
        <dbReference type="EMBL" id="EFA83746.1"/>
    </source>
</evidence>
<protein>
    <submittedName>
        <fullName evidence="1">Uncharacterized protein</fullName>
    </submittedName>
</protein>
<dbReference type="RefSeq" id="XP_020435863.1">
    <property type="nucleotide sequence ID" value="XM_020573791.1"/>
</dbReference>
<organism evidence="1 2">
    <name type="scientific">Heterostelium pallidum (strain ATCC 26659 / Pp 5 / PN500)</name>
    <name type="common">Cellular slime mold</name>
    <name type="synonym">Polysphondylium pallidum</name>
    <dbReference type="NCBI Taxonomy" id="670386"/>
    <lineage>
        <taxon>Eukaryota</taxon>
        <taxon>Amoebozoa</taxon>
        <taxon>Evosea</taxon>
        <taxon>Eumycetozoa</taxon>
        <taxon>Dictyostelia</taxon>
        <taxon>Acytosteliales</taxon>
        <taxon>Acytosteliaceae</taxon>
        <taxon>Heterostelium</taxon>
    </lineage>
</organism>
<dbReference type="InParanoid" id="D3B348"/>
<evidence type="ECO:0000313" key="2">
    <source>
        <dbReference type="Proteomes" id="UP000001396"/>
    </source>
</evidence>
<dbReference type="GeneID" id="31358336"/>
<dbReference type="Proteomes" id="UP000001396">
    <property type="component" value="Unassembled WGS sequence"/>
</dbReference>
<dbReference type="FunCoup" id="D3B348">
    <property type="interactions" value="169"/>
</dbReference>
<reference evidence="1 2" key="1">
    <citation type="journal article" date="2011" name="Genome Res.">
        <title>Phylogeny-wide analysis of social amoeba genomes highlights ancient origins for complex intercellular communication.</title>
        <authorList>
            <person name="Heidel A.J."/>
            <person name="Lawal H.M."/>
            <person name="Felder M."/>
            <person name="Schilde C."/>
            <person name="Helps N.R."/>
            <person name="Tunggal B."/>
            <person name="Rivero F."/>
            <person name="John U."/>
            <person name="Schleicher M."/>
            <person name="Eichinger L."/>
            <person name="Platzer M."/>
            <person name="Noegel A.A."/>
            <person name="Schaap P."/>
            <person name="Gloeckner G."/>
        </authorList>
    </citation>
    <scope>NUCLEOTIDE SEQUENCE [LARGE SCALE GENOMIC DNA]</scope>
    <source>
        <strain evidence="2">ATCC 26659 / Pp 5 / PN500</strain>
    </source>
</reference>
<comment type="caution">
    <text evidence="1">The sequence shown here is derived from an EMBL/GenBank/DDBJ whole genome shotgun (WGS) entry which is preliminary data.</text>
</comment>
<dbReference type="EMBL" id="ADBJ01000010">
    <property type="protein sequence ID" value="EFA83746.1"/>
    <property type="molecule type" value="Genomic_DNA"/>
</dbReference>
<proteinExistence type="predicted"/>
<gene>
    <name evidence="1" type="ORF">PPL_02813</name>
</gene>
<dbReference type="AlphaFoldDB" id="D3B348"/>